<reference evidence="6" key="1">
    <citation type="submission" date="2023-07" db="EMBL/GenBank/DDBJ databases">
        <title>Defluviimonas sediminis sp. nov., isolated from mangrove sediment.</title>
        <authorList>
            <person name="Liu L."/>
            <person name="Li J."/>
            <person name="Huang Y."/>
            <person name="Pan J."/>
            <person name="Li M."/>
        </authorList>
    </citation>
    <scope>NUCLEOTIDE SEQUENCE [LARGE SCALE GENOMIC DNA]</scope>
    <source>
        <strain evidence="6">FT324</strain>
    </source>
</reference>
<evidence type="ECO:0000256" key="1">
    <source>
        <dbReference type="ARBA" id="ARBA00022603"/>
    </source>
</evidence>
<evidence type="ECO:0000256" key="2">
    <source>
        <dbReference type="ARBA" id="ARBA00022679"/>
    </source>
</evidence>
<keyword evidence="1 3" id="KW-0489">Methyltransferase</keyword>
<dbReference type="RefSeq" id="WP_261494256.1">
    <property type="nucleotide sequence ID" value="NZ_JAOCQF010000001.1"/>
</dbReference>
<comment type="caution">
    <text evidence="5">The sequence shown here is derived from an EMBL/GenBank/DDBJ whole genome shotgun (WGS) entry which is preliminary data.</text>
</comment>
<dbReference type="EMBL" id="JAOCQF010000001">
    <property type="protein sequence ID" value="MCT8328837.1"/>
    <property type="molecule type" value="Genomic_DNA"/>
</dbReference>
<dbReference type="Proteomes" id="UP001205601">
    <property type="component" value="Unassembled WGS sequence"/>
</dbReference>
<name>A0ABT2NIT4_9RHOB</name>
<feature type="domain" description="Hcy-binding" evidence="4">
    <location>
        <begin position="6"/>
        <end position="311"/>
    </location>
</feature>
<feature type="binding site" evidence="3">
    <location>
        <position position="297"/>
    </location>
    <ligand>
        <name>Zn(2+)</name>
        <dbReference type="ChEBI" id="CHEBI:29105"/>
    </ligand>
</feature>
<organism evidence="5 6">
    <name type="scientific">Albidovulum sediminis</name>
    <dbReference type="NCBI Taxonomy" id="3066345"/>
    <lineage>
        <taxon>Bacteria</taxon>
        <taxon>Pseudomonadati</taxon>
        <taxon>Pseudomonadota</taxon>
        <taxon>Alphaproteobacteria</taxon>
        <taxon>Rhodobacterales</taxon>
        <taxon>Paracoccaceae</taxon>
        <taxon>Albidovulum</taxon>
    </lineage>
</organism>
<gene>
    <name evidence="5" type="ORF">N5I32_04825</name>
</gene>
<sequence length="317" mass="33728">MPMKKTRDLIARADRRLWLADGGLETTLIFHDGIDLPHFAAFPLLARAEGRRTLARYFEGYLAEARRHGAGFVLDTATWRSGSGWGAIMGLSPEEIDAANRDAVAFAREVMAAPAAAGLDILLNGVVGPHGDAYAPDRLLDAHEAEAVHERQVRVLAAAGVDLVTATTIPNVAQGVGIARAAAKAGVPVAVSFTVETDGRLVDGRTPAEAVAETDAQTQGQVAWYGINCAHPDHFRDVLAGGWTDRLRMVRANASRKSHAELDDSTELDAGNPGELADDYADLMRLLPALRILGGCCGTDTRHIGAIGHRCSTTAWA</sequence>
<proteinExistence type="predicted"/>
<keyword evidence="2 3" id="KW-0808">Transferase</keyword>
<dbReference type="InterPro" id="IPR036589">
    <property type="entry name" value="HCY_dom_sf"/>
</dbReference>
<dbReference type="SUPFAM" id="SSF82282">
    <property type="entry name" value="Homocysteine S-methyltransferase"/>
    <property type="match status" value="1"/>
</dbReference>
<dbReference type="InterPro" id="IPR003726">
    <property type="entry name" value="HCY_dom"/>
</dbReference>
<dbReference type="PANTHER" id="PTHR11103">
    <property type="entry name" value="SLR1189 PROTEIN"/>
    <property type="match status" value="1"/>
</dbReference>
<keyword evidence="3" id="KW-0479">Metal-binding</keyword>
<dbReference type="Gene3D" id="3.20.20.330">
    <property type="entry name" value="Homocysteine-binding-like domain"/>
    <property type="match status" value="1"/>
</dbReference>
<keyword evidence="3" id="KW-0862">Zinc</keyword>
<keyword evidence="6" id="KW-1185">Reference proteome</keyword>
<evidence type="ECO:0000313" key="6">
    <source>
        <dbReference type="Proteomes" id="UP001205601"/>
    </source>
</evidence>
<feature type="binding site" evidence="3">
    <location>
        <position position="296"/>
    </location>
    <ligand>
        <name>Zn(2+)</name>
        <dbReference type="ChEBI" id="CHEBI:29105"/>
    </ligand>
</feature>
<dbReference type="Pfam" id="PF02574">
    <property type="entry name" value="S-methyl_trans"/>
    <property type="match status" value="1"/>
</dbReference>
<evidence type="ECO:0000313" key="5">
    <source>
        <dbReference type="EMBL" id="MCT8328837.1"/>
    </source>
</evidence>
<protein>
    <submittedName>
        <fullName evidence="5">Homocysteine S-methyltransferase family protein</fullName>
    </submittedName>
</protein>
<dbReference type="PANTHER" id="PTHR11103:SF18">
    <property type="entry name" value="SLR1189 PROTEIN"/>
    <property type="match status" value="1"/>
</dbReference>
<feature type="binding site" evidence="3">
    <location>
        <position position="229"/>
    </location>
    <ligand>
        <name>Zn(2+)</name>
        <dbReference type="ChEBI" id="CHEBI:29105"/>
    </ligand>
</feature>
<evidence type="ECO:0000256" key="3">
    <source>
        <dbReference type="PROSITE-ProRule" id="PRU00333"/>
    </source>
</evidence>
<accession>A0ABT2NIT4</accession>
<comment type="cofactor">
    <cofactor evidence="3">
        <name>Zn(2+)</name>
        <dbReference type="ChEBI" id="CHEBI:29105"/>
    </cofactor>
</comment>
<dbReference type="PROSITE" id="PS50970">
    <property type="entry name" value="HCY"/>
    <property type="match status" value="1"/>
</dbReference>
<evidence type="ECO:0000259" key="4">
    <source>
        <dbReference type="PROSITE" id="PS50970"/>
    </source>
</evidence>